<dbReference type="EMBL" id="BAAAZR010000008">
    <property type="protein sequence ID" value="GAA3814727.1"/>
    <property type="molecule type" value="Genomic_DNA"/>
</dbReference>
<keyword evidence="2" id="KW-1185">Reference proteome</keyword>
<accession>A0ABP7IC49</accession>
<proteinExistence type="predicted"/>
<name>A0ABP7IC49_9ACTN</name>
<comment type="caution">
    <text evidence="1">The sequence shown here is derived from an EMBL/GenBank/DDBJ whole genome shotgun (WGS) entry which is preliminary data.</text>
</comment>
<evidence type="ECO:0000313" key="2">
    <source>
        <dbReference type="Proteomes" id="UP001500888"/>
    </source>
</evidence>
<evidence type="ECO:0000313" key="1">
    <source>
        <dbReference type="EMBL" id="GAA3814727.1"/>
    </source>
</evidence>
<dbReference type="Proteomes" id="UP001500888">
    <property type="component" value="Unassembled WGS sequence"/>
</dbReference>
<protein>
    <submittedName>
        <fullName evidence="1">Uncharacterized protein</fullName>
    </submittedName>
</protein>
<reference evidence="2" key="1">
    <citation type="journal article" date="2019" name="Int. J. Syst. Evol. Microbiol.">
        <title>The Global Catalogue of Microorganisms (GCM) 10K type strain sequencing project: providing services to taxonomists for standard genome sequencing and annotation.</title>
        <authorList>
            <consortium name="The Broad Institute Genomics Platform"/>
            <consortium name="The Broad Institute Genome Sequencing Center for Infectious Disease"/>
            <person name="Wu L."/>
            <person name="Ma J."/>
        </authorList>
    </citation>
    <scope>NUCLEOTIDE SEQUENCE [LARGE SCALE GENOMIC DNA]</scope>
    <source>
        <strain evidence="2">JCM 16908</strain>
    </source>
</reference>
<organism evidence="1 2">
    <name type="scientific">Sphaerisporangium flaviroseum</name>
    <dbReference type="NCBI Taxonomy" id="509199"/>
    <lineage>
        <taxon>Bacteria</taxon>
        <taxon>Bacillati</taxon>
        <taxon>Actinomycetota</taxon>
        <taxon>Actinomycetes</taxon>
        <taxon>Streptosporangiales</taxon>
        <taxon>Streptosporangiaceae</taxon>
        <taxon>Sphaerisporangium</taxon>
    </lineage>
</organism>
<sequence>MNTARVFVSEALALDPRMSHEKLMAAQAEATLAVAVALDGIAAAIREGKGH</sequence>
<gene>
    <name evidence="1" type="ORF">GCM10022226_39460</name>
</gene>